<sequence>MIQAINAGPAFAGVSQATLASEGDLLFLSGHCPTDQEGNVVAGTFEDQVRAVFENLKATLAAAGVGFEAVAKFTMYVTHFEPSMLADIRKVRSDYINPACPPASALVTVAGLYDEAVRIEIDGVAVVPRKNK</sequence>
<reference evidence="1" key="1">
    <citation type="submission" date="2022-11" db="EMBL/GenBank/DDBJ databases">
        <title>Pseudomonas triclosanedens sp. nov., a triclosan degrader isolated from activated sludge.</title>
        <authorList>
            <person name="Yin Y."/>
            <person name="Lu Z."/>
        </authorList>
    </citation>
    <scope>NUCLEOTIDE SEQUENCE</scope>
    <source>
        <strain evidence="1">ZM23</strain>
    </source>
</reference>
<dbReference type="InterPro" id="IPR035959">
    <property type="entry name" value="RutC-like_sf"/>
</dbReference>
<proteinExistence type="predicted"/>
<dbReference type="RefSeq" id="WP_254472171.1">
    <property type="nucleotide sequence ID" value="NZ_CP113432.1"/>
</dbReference>
<keyword evidence="2" id="KW-1185">Reference proteome</keyword>
<dbReference type="Pfam" id="PF01042">
    <property type="entry name" value="Ribonuc_L-PSP"/>
    <property type="match status" value="1"/>
</dbReference>
<protein>
    <submittedName>
        <fullName evidence="1">RidA family protein</fullName>
    </submittedName>
</protein>
<dbReference type="EMBL" id="CP113432">
    <property type="protein sequence ID" value="WAI51727.1"/>
    <property type="molecule type" value="Genomic_DNA"/>
</dbReference>
<accession>A0ABY7A4A9</accession>
<dbReference type="InterPro" id="IPR006175">
    <property type="entry name" value="YjgF/YER057c/UK114"/>
</dbReference>
<name>A0ABY7A4A9_9PSED</name>
<dbReference type="Gene3D" id="3.30.1330.40">
    <property type="entry name" value="RutC-like"/>
    <property type="match status" value="1"/>
</dbReference>
<dbReference type="Proteomes" id="UP001163624">
    <property type="component" value="Chromosome"/>
</dbReference>
<evidence type="ECO:0000313" key="2">
    <source>
        <dbReference type="Proteomes" id="UP001163624"/>
    </source>
</evidence>
<dbReference type="SUPFAM" id="SSF55298">
    <property type="entry name" value="YjgF-like"/>
    <property type="match status" value="1"/>
</dbReference>
<evidence type="ECO:0000313" key="1">
    <source>
        <dbReference type="EMBL" id="WAI51727.1"/>
    </source>
</evidence>
<dbReference type="CDD" id="cd00448">
    <property type="entry name" value="YjgF_YER057c_UK114_family"/>
    <property type="match status" value="1"/>
</dbReference>
<organism evidence="1 2">
    <name type="scientific">Pseudomonas triclosanedens</name>
    <dbReference type="NCBI Taxonomy" id="2961893"/>
    <lineage>
        <taxon>Bacteria</taxon>
        <taxon>Pseudomonadati</taxon>
        <taxon>Pseudomonadota</taxon>
        <taxon>Gammaproteobacteria</taxon>
        <taxon>Pseudomonadales</taxon>
        <taxon>Pseudomonadaceae</taxon>
        <taxon>Pseudomonas</taxon>
    </lineage>
</organism>
<dbReference type="PANTHER" id="PTHR11803:SF39">
    <property type="entry name" value="2-IMINOBUTANOATE_2-IMINOPROPANOATE DEAMINASE"/>
    <property type="match status" value="1"/>
</dbReference>
<dbReference type="PANTHER" id="PTHR11803">
    <property type="entry name" value="2-IMINOBUTANOATE/2-IMINOPROPANOATE DEAMINASE RIDA"/>
    <property type="match status" value="1"/>
</dbReference>
<gene>
    <name evidence="1" type="ORF">OU419_10910</name>
</gene>